<keyword evidence="1" id="KW-0472">Membrane</keyword>
<protein>
    <submittedName>
        <fullName evidence="2">5-bromo-4-chloroindolyl phosphate hydrolysis protein</fullName>
    </submittedName>
</protein>
<reference evidence="2" key="1">
    <citation type="submission" date="2019-11" db="EMBL/GenBank/DDBJ databases">
        <authorList>
            <person name="Feng L."/>
        </authorList>
    </citation>
    <scope>NUCLEOTIDE SEQUENCE</scope>
    <source>
        <strain evidence="2">AvaginalisLFYP127</strain>
    </source>
</reference>
<evidence type="ECO:0000256" key="1">
    <source>
        <dbReference type="SAM" id="Phobius"/>
    </source>
</evidence>
<name>A0A6N2TAJ8_9FIRM</name>
<dbReference type="EMBL" id="CACRSW010000023">
    <property type="protein sequence ID" value="VYT01572.1"/>
    <property type="molecule type" value="Genomic_DNA"/>
</dbReference>
<gene>
    <name evidence="2" type="ORF">AVLFYP127_00522</name>
</gene>
<accession>A0A6N2TAJ8</accession>
<organism evidence="2">
    <name type="scientific">Anaerococcus vaginalis</name>
    <dbReference type="NCBI Taxonomy" id="33037"/>
    <lineage>
        <taxon>Bacteria</taxon>
        <taxon>Bacillati</taxon>
        <taxon>Bacillota</taxon>
        <taxon>Tissierellia</taxon>
        <taxon>Tissierellales</taxon>
        <taxon>Peptoniphilaceae</taxon>
        <taxon>Anaerococcus</taxon>
    </lineage>
</organism>
<dbReference type="InterPro" id="IPR018770">
    <property type="entry name" value="ChloroindolylP_hydrolase"/>
</dbReference>
<feature type="transmembrane region" description="Helical" evidence="1">
    <location>
        <begin position="77"/>
        <end position="99"/>
    </location>
</feature>
<keyword evidence="1" id="KW-0812">Transmembrane</keyword>
<evidence type="ECO:0000313" key="2">
    <source>
        <dbReference type="EMBL" id="VYT01572.1"/>
    </source>
</evidence>
<keyword evidence="1" id="KW-1133">Transmembrane helix</keyword>
<dbReference type="Pfam" id="PF10112">
    <property type="entry name" value="Halogen_Hydrol"/>
    <property type="match status" value="1"/>
</dbReference>
<dbReference type="AlphaFoldDB" id="A0A6N2TAJ8"/>
<sequence>MTNYDKENEKSLENSLNKAISDMDFSDISEKVKTSLDIFIDKTMNFINGNQVRKPAIQTKNPQVCAQKLPEKTKAGLLKTAMVISFLLAISMLMILFFDGFSYDFLKNLLLTVLFSVSGFFTFKKSQQLDMISKDYTRFLRELGHNTVIPIRDLASSVQKSEEDTIKELMYMMNKGYFKQARIVENDSLFLLDIPTFKLYKNQKNQMQNLSHEENKKIAQDASTKTNKDKAEEIIKISSKEITSINLDISRIKNRNFLEKVIEIKKTIENITNIIKRYPEKAYVLDKFIEYYLPTTVKLIDAYTEYEIMESNDSKIKNSLAEIESSIEIINEAFEKIQLELMEDRTMDIKTDIDTMKILLNQEGYLEKDWSKDE</sequence>
<dbReference type="RefSeq" id="WP_156329081.1">
    <property type="nucleotide sequence ID" value="NZ_CACRSW010000023.1"/>
</dbReference>
<proteinExistence type="predicted"/>